<evidence type="ECO:0000313" key="3">
    <source>
        <dbReference type="EMBL" id="PLN77424.1"/>
    </source>
</evidence>
<accession>A0A2J5HK39</accession>
<evidence type="ECO:0000256" key="2">
    <source>
        <dbReference type="SAM" id="SignalP"/>
    </source>
</evidence>
<dbReference type="AlphaFoldDB" id="A0A2J5HK39"/>
<gene>
    <name evidence="3" type="ORF">BDW42DRAFT_4464</name>
</gene>
<dbReference type="EMBL" id="KZ559596">
    <property type="protein sequence ID" value="PLN77424.1"/>
    <property type="molecule type" value="Genomic_DNA"/>
</dbReference>
<evidence type="ECO:0000313" key="4">
    <source>
        <dbReference type="Proteomes" id="UP000235023"/>
    </source>
</evidence>
<feature type="compositionally biased region" description="Low complexity" evidence="1">
    <location>
        <begin position="36"/>
        <end position="51"/>
    </location>
</feature>
<keyword evidence="4" id="KW-1185">Reference proteome</keyword>
<name>A0A2J5HK39_9EURO</name>
<feature type="compositionally biased region" description="Gly residues" evidence="1">
    <location>
        <begin position="24"/>
        <end position="35"/>
    </location>
</feature>
<feature type="chain" id="PRO_5014402704" evidence="2">
    <location>
        <begin position="18"/>
        <end position="79"/>
    </location>
</feature>
<dbReference type="Proteomes" id="UP000235023">
    <property type="component" value="Unassembled WGS sequence"/>
</dbReference>
<feature type="region of interest" description="Disordered" evidence="1">
    <location>
        <begin position="23"/>
        <end position="58"/>
    </location>
</feature>
<organism evidence="3 4">
    <name type="scientific">Aspergillus taichungensis</name>
    <dbReference type="NCBI Taxonomy" id="482145"/>
    <lineage>
        <taxon>Eukaryota</taxon>
        <taxon>Fungi</taxon>
        <taxon>Dikarya</taxon>
        <taxon>Ascomycota</taxon>
        <taxon>Pezizomycotina</taxon>
        <taxon>Eurotiomycetes</taxon>
        <taxon>Eurotiomycetidae</taxon>
        <taxon>Eurotiales</taxon>
        <taxon>Aspergillaceae</taxon>
        <taxon>Aspergillus</taxon>
        <taxon>Aspergillus subgen. Circumdati</taxon>
    </lineage>
</organism>
<evidence type="ECO:0000256" key="1">
    <source>
        <dbReference type="SAM" id="MobiDB-lite"/>
    </source>
</evidence>
<feature type="signal peptide" evidence="2">
    <location>
        <begin position="1"/>
        <end position="17"/>
    </location>
</feature>
<sequence>MKLSLALILSSAATAMALPKVGGDQAGAGTAGGSAPGAPSDQRSAGQPSSSGGQGNFTPGYSTLIDAVSFLSSFSSFTI</sequence>
<keyword evidence="2" id="KW-0732">Signal</keyword>
<protein>
    <submittedName>
        <fullName evidence="3">Uncharacterized protein</fullName>
    </submittedName>
</protein>
<proteinExistence type="predicted"/>
<reference evidence="4" key="1">
    <citation type="submission" date="2017-12" db="EMBL/GenBank/DDBJ databases">
        <authorList>
            <consortium name="DOE Joint Genome Institute"/>
            <person name="Mondo S.J."/>
            <person name="Kjaerbolling I."/>
            <person name="Vesth T.C."/>
            <person name="Frisvad J.C."/>
            <person name="Nybo J.L."/>
            <person name="Theobald S."/>
            <person name="Kuo A."/>
            <person name="Bowyer P."/>
            <person name="Matsuda Y."/>
            <person name="Lyhne E.K."/>
            <person name="Kogle M.E."/>
            <person name="Clum A."/>
            <person name="Lipzen A."/>
            <person name="Salamov A."/>
            <person name="Ngan C.Y."/>
            <person name="Daum C."/>
            <person name="Chiniquy J."/>
            <person name="Barry K."/>
            <person name="LaButti K."/>
            <person name="Haridas S."/>
            <person name="Simmons B.A."/>
            <person name="Magnuson J.K."/>
            <person name="Mortensen U.H."/>
            <person name="Larsen T.O."/>
            <person name="Grigoriev I.V."/>
            <person name="Baker S.E."/>
            <person name="Andersen M.R."/>
            <person name="Nordberg H.P."/>
            <person name="Cantor M.N."/>
            <person name="Hua S.X."/>
        </authorList>
    </citation>
    <scope>NUCLEOTIDE SEQUENCE [LARGE SCALE GENOMIC DNA]</scope>
    <source>
        <strain evidence="4">IBT 19404</strain>
    </source>
</reference>